<keyword evidence="3" id="KW-0342">GTP-binding</keyword>
<evidence type="ECO:0000313" key="6">
    <source>
        <dbReference type="EMBL" id="REF96905.1"/>
    </source>
</evidence>
<comment type="caution">
    <text evidence="6">The sequence shown here is derived from an EMBL/GenBank/DDBJ whole genome shotgun (WGS) entry which is preliminary data.</text>
</comment>
<evidence type="ECO:0000259" key="5">
    <source>
        <dbReference type="PROSITE" id="PS51722"/>
    </source>
</evidence>
<dbReference type="Gene3D" id="3.30.230.10">
    <property type="match status" value="1"/>
</dbReference>
<dbReference type="PROSITE" id="PS00301">
    <property type="entry name" value="G_TR_1"/>
    <property type="match status" value="1"/>
</dbReference>
<proteinExistence type="predicted"/>
<evidence type="ECO:0000256" key="2">
    <source>
        <dbReference type="ARBA" id="ARBA00022917"/>
    </source>
</evidence>
<dbReference type="SUPFAM" id="SSF54211">
    <property type="entry name" value="Ribosomal protein S5 domain 2-like"/>
    <property type="match status" value="1"/>
</dbReference>
<dbReference type="SMART" id="SM00889">
    <property type="entry name" value="EFG_IV"/>
    <property type="match status" value="1"/>
</dbReference>
<dbReference type="Gene3D" id="3.40.50.300">
    <property type="entry name" value="P-loop containing nucleotide triphosphate hydrolases"/>
    <property type="match status" value="1"/>
</dbReference>
<dbReference type="OrthoDB" id="9801472at2"/>
<feature type="region of interest" description="Disordered" evidence="4">
    <location>
        <begin position="639"/>
        <end position="669"/>
    </location>
</feature>
<feature type="region of interest" description="Disordered" evidence="4">
    <location>
        <begin position="177"/>
        <end position="208"/>
    </location>
</feature>
<keyword evidence="2" id="KW-0648">Protein biosynthesis</keyword>
<dbReference type="GO" id="GO:0005525">
    <property type="term" value="F:GTP binding"/>
    <property type="evidence" value="ECO:0007669"/>
    <property type="project" value="UniProtKB-KW"/>
</dbReference>
<evidence type="ECO:0000256" key="1">
    <source>
        <dbReference type="ARBA" id="ARBA00022741"/>
    </source>
</evidence>
<dbReference type="InterPro" id="IPR009000">
    <property type="entry name" value="Transl_B-barrel_sf"/>
</dbReference>
<dbReference type="InterPro" id="IPR020568">
    <property type="entry name" value="Ribosomal_Su5_D2-typ_SF"/>
</dbReference>
<dbReference type="GO" id="GO:0006412">
    <property type="term" value="P:translation"/>
    <property type="evidence" value="ECO:0007669"/>
    <property type="project" value="UniProtKB-KW"/>
</dbReference>
<dbReference type="SUPFAM" id="SSF52540">
    <property type="entry name" value="P-loop containing nucleoside triphosphate hydrolases"/>
    <property type="match status" value="1"/>
</dbReference>
<feature type="compositionally biased region" description="Basic and acidic residues" evidence="4">
    <location>
        <begin position="653"/>
        <end position="669"/>
    </location>
</feature>
<dbReference type="PRINTS" id="PR00315">
    <property type="entry name" value="ELONGATNFCT"/>
</dbReference>
<dbReference type="InterPro" id="IPR031157">
    <property type="entry name" value="G_TR_CS"/>
</dbReference>
<sequence length="691" mass="72164">MHTVNIGILAHVDAGKTSLTERLLFDTGVIDRLGSVDSGTTQTDTGEIERRRGITIRSAVTAFRVGDRQVNLIDTPGHRDFMAEVERALGVLDGAVLVLSAVEGVQPHTRLLMRTCRALRLPTLLFVNKVDRTGARSETLLADIRRLLTPAIAPLGTVEGLGTAGARFIEGAADARSTDGGAADARSADGGAADARSTDGGAADARTADGGAARAPFADSWLPVLAEHDDTLLAAFVDDRPVPPAALRATLRAQTAAGLVHPLLFGSALSGTGVPALLDAIGDLLPPAPPAEPEPRARVFAITRGPGGAKVAYARSYGGALTARQRVQVFRAAPDGRVAAHRAQLTAVSVVGDPAAPALTAGYIAALHGLPTVRIGDQVGSPAGLVVDAHFPRPSLETVVRRRDGGEPSGLHAALLRMADEDPLIHTAVTASGESSVRLYGEVQKEVIASTLADAGILAEFAPSQLIHLERPTGVGTAVEIIGNGFFGTVGLRVEPGTGVEYGLEVELGSLPLAYHKAIEDSAVQALEQGLCGWPVTDVRVTLTHSGYWSPITVAGDFRDLTPHVLLLALAAAGTRVFEPCHHFEADIPAAALGPVTGALAHLGGRVDETLPTGETWRISGSIPARLVAEAQRRLPNLTNGEGLWTSTPAGDRPVEGRPPRRARTDGNPLDRVEYTRWLAQRDLAGSAGRR</sequence>
<feature type="compositionally biased region" description="Low complexity" evidence="4">
    <location>
        <begin position="178"/>
        <end position="208"/>
    </location>
</feature>
<dbReference type="AlphaFoldDB" id="A0A3D9ZHZ9"/>
<dbReference type="InterPro" id="IPR005517">
    <property type="entry name" value="Transl_elong_EFG/EF2_IV"/>
</dbReference>
<dbReference type="GO" id="GO:0003924">
    <property type="term" value="F:GTPase activity"/>
    <property type="evidence" value="ECO:0007669"/>
    <property type="project" value="InterPro"/>
</dbReference>
<name>A0A3D9ZHZ9_9ACTN</name>
<evidence type="ECO:0000256" key="4">
    <source>
        <dbReference type="SAM" id="MobiDB-lite"/>
    </source>
</evidence>
<dbReference type="SUPFAM" id="SSF54980">
    <property type="entry name" value="EF-G C-terminal domain-like"/>
    <property type="match status" value="2"/>
</dbReference>
<dbReference type="PANTHER" id="PTHR43261">
    <property type="entry name" value="TRANSLATION ELONGATION FACTOR G-RELATED"/>
    <property type="match status" value="1"/>
</dbReference>
<dbReference type="InterPro" id="IPR005225">
    <property type="entry name" value="Small_GTP-bd"/>
</dbReference>
<evidence type="ECO:0000256" key="3">
    <source>
        <dbReference type="ARBA" id="ARBA00023134"/>
    </source>
</evidence>
<dbReference type="Gene3D" id="2.40.30.10">
    <property type="entry name" value="Translation factors"/>
    <property type="match status" value="1"/>
</dbReference>
<dbReference type="InterPro" id="IPR035647">
    <property type="entry name" value="EFG_III/V"/>
</dbReference>
<dbReference type="InterPro" id="IPR000640">
    <property type="entry name" value="EFG_V-like"/>
</dbReference>
<dbReference type="InterPro" id="IPR014721">
    <property type="entry name" value="Ribsml_uS5_D2-typ_fold_subgr"/>
</dbReference>
<gene>
    <name evidence="6" type="ORF">DFJ67_2899</name>
</gene>
<dbReference type="SUPFAM" id="SSF50447">
    <property type="entry name" value="Translation proteins"/>
    <property type="match status" value="1"/>
</dbReference>
<protein>
    <submittedName>
        <fullName evidence="6">Ribosomal protection tetracycline resistance protein</fullName>
    </submittedName>
</protein>
<keyword evidence="7" id="KW-1185">Reference proteome</keyword>
<dbReference type="InterPro" id="IPR027417">
    <property type="entry name" value="P-loop_NTPase"/>
</dbReference>
<dbReference type="PRINTS" id="PR01037">
    <property type="entry name" value="TCRTETOQM"/>
</dbReference>
<dbReference type="PANTHER" id="PTHR43261:SF1">
    <property type="entry name" value="RIBOSOME-RELEASING FACTOR 2, MITOCHONDRIAL"/>
    <property type="match status" value="1"/>
</dbReference>
<feature type="domain" description="Tr-type G" evidence="5">
    <location>
        <begin position="1"/>
        <end position="290"/>
    </location>
</feature>
<dbReference type="Pfam" id="PF00679">
    <property type="entry name" value="EFG_C"/>
    <property type="match status" value="1"/>
</dbReference>
<dbReference type="Pfam" id="PF00009">
    <property type="entry name" value="GTP_EFTU"/>
    <property type="match status" value="1"/>
</dbReference>
<keyword evidence="1" id="KW-0547">Nucleotide-binding</keyword>
<dbReference type="PROSITE" id="PS51722">
    <property type="entry name" value="G_TR_2"/>
    <property type="match status" value="1"/>
</dbReference>
<dbReference type="GO" id="GO:0032790">
    <property type="term" value="P:ribosome disassembly"/>
    <property type="evidence" value="ECO:0007669"/>
    <property type="project" value="TreeGrafter"/>
</dbReference>
<dbReference type="InterPro" id="IPR000795">
    <property type="entry name" value="T_Tr_GTP-bd_dom"/>
</dbReference>
<feature type="compositionally biased region" description="Polar residues" evidence="4">
    <location>
        <begin position="639"/>
        <end position="649"/>
    </location>
</feature>
<dbReference type="RefSeq" id="WP_116068345.1">
    <property type="nucleotide sequence ID" value="NZ_BONB01000026.1"/>
</dbReference>
<accession>A0A3D9ZHZ9</accession>
<dbReference type="Proteomes" id="UP000256913">
    <property type="component" value="Unassembled WGS sequence"/>
</dbReference>
<dbReference type="EMBL" id="QUMQ01000001">
    <property type="protein sequence ID" value="REF96905.1"/>
    <property type="molecule type" value="Genomic_DNA"/>
</dbReference>
<organism evidence="6 7">
    <name type="scientific">Asanoa ferruginea</name>
    <dbReference type="NCBI Taxonomy" id="53367"/>
    <lineage>
        <taxon>Bacteria</taxon>
        <taxon>Bacillati</taxon>
        <taxon>Actinomycetota</taxon>
        <taxon>Actinomycetes</taxon>
        <taxon>Micromonosporales</taxon>
        <taxon>Micromonosporaceae</taxon>
        <taxon>Asanoa</taxon>
    </lineage>
</organism>
<dbReference type="Pfam" id="PF03764">
    <property type="entry name" value="EFG_IV"/>
    <property type="match status" value="1"/>
</dbReference>
<evidence type="ECO:0000313" key="7">
    <source>
        <dbReference type="Proteomes" id="UP000256913"/>
    </source>
</evidence>
<dbReference type="NCBIfam" id="TIGR00231">
    <property type="entry name" value="small_GTP"/>
    <property type="match status" value="1"/>
</dbReference>
<reference evidence="6 7" key="1">
    <citation type="submission" date="2018-08" db="EMBL/GenBank/DDBJ databases">
        <title>Sequencing the genomes of 1000 actinobacteria strains.</title>
        <authorList>
            <person name="Klenk H.-P."/>
        </authorList>
    </citation>
    <scope>NUCLEOTIDE SEQUENCE [LARGE SCALE GENOMIC DNA]</scope>
    <source>
        <strain evidence="6 7">DSM 44099</strain>
    </source>
</reference>